<evidence type="ECO:0000256" key="1">
    <source>
        <dbReference type="SAM" id="MobiDB-lite"/>
    </source>
</evidence>
<sequence>MTSCPFLHSTNSILAAESKLRSYITRVPCHEQFINILSTPSNNTGLTQKSAISVTENKSITAPFSFESNEKSFELNEKHDQTCPQDETDLMNDARDSGGSKGISCPVSCSRNLDKRRPETGRN</sequence>
<dbReference type="EMBL" id="BPLQ01014608">
    <property type="protein sequence ID" value="GIY81367.1"/>
    <property type="molecule type" value="Genomic_DNA"/>
</dbReference>
<evidence type="ECO:0000313" key="3">
    <source>
        <dbReference type="Proteomes" id="UP001054837"/>
    </source>
</evidence>
<protein>
    <submittedName>
        <fullName evidence="2">Uncharacterized protein</fullName>
    </submittedName>
</protein>
<dbReference type="AlphaFoldDB" id="A0AAV4WF57"/>
<name>A0AAV4WF57_9ARAC</name>
<evidence type="ECO:0000313" key="2">
    <source>
        <dbReference type="EMBL" id="GIY81367.1"/>
    </source>
</evidence>
<dbReference type="Proteomes" id="UP001054837">
    <property type="component" value="Unassembled WGS sequence"/>
</dbReference>
<feature type="compositionally biased region" description="Basic and acidic residues" evidence="1">
    <location>
        <begin position="71"/>
        <end position="81"/>
    </location>
</feature>
<comment type="caution">
    <text evidence="2">The sequence shown here is derived from an EMBL/GenBank/DDBJ whole genome shotgun (WGS) entry which is preliminary data.</text>
</comment>
<feature type="region of interest" description="Disordered" evidence="1">
    <location>
        <begin position="71"/>
        <end position="123"/>
    </location>
</feature>
<feature type="compositionally biased region" description="Basic and acidic residues" evidence="1">
    <location>
        <begin position="112"/>
        <end position="123"/>
    </location>
</feature>
<reference evidence="2 3" key="1">
    <citation type="submission" date="2021-06" db="EMBL/GenBank/DDBJ databases">
        <title>Caerostris darwini draft genome.</title>
        <authorList>
            <person name="Kono N."/>
            <person name="Arakawa K."/>
        </authorList>
    </citation>
    <scope>NUCLEOTIDE SEQUENCE [LARGE SCALE GENOMIC DNA]</scope>
</reference>
<organism evidence="2 3">
    <name type="scientific">Caerostris darwini</name>
    <dbReference type="NCBI Taxonomy" id="1538125"/>
    <lineage>
        <taxon>Eukaryota</taxon>
        <taxon>Metazoa</taxon>
        <taxon>Ecdysozoa</taxon>
        <taxon>Arthropoda</taxon>
        <taxon>Chelicerata</taxon>
        <taxon>Arachnida</taxon>
        <taxon>Araneae</taxon>
        <taxon>Araneomorphae</taxon>
        <taxon>Entelegynae</taxon>
        <taxon>Araneoidea</taxon>
        <taxon>Araneidae</taxon>
        <taxon>Caerostris</taxon>
    </lineage>
</organism>
<keyword evidence="3" id="KW-1185">Reference proteome</keyword>
<gene>
    <name evidence="2" type="ORF">CDAR_405491</name>
</gene>
<proteinExistence type="predicted"/>
<accession>A0AAV4WF57</accession>